<keyword evidence="4" id="KW-0249">Electron transport</keyword>
<organism evidence="9 10">
    <name type="scientific">Rhodoferax lithotrophicus</name>
    <dbReference type="NCBI Taxonomy" id="2798804"/>
    <lineage>
        <taxon>Bacteria</taxon>
        <taxon>Pseudomonadati</taxon>
        <taxon>Pseudomonadota</taxon>
        <taxon>Betaproteobacteria</taxon>
        <taxon>Burkholderiales</taxon>
        <taxon>Comamonadaceae</taxon>
        <taxon>Rhodoferax</taxon>
    </lineage>
</organism>
<dbReference type="Pfam" id="PF21352">
    <property type="entry name" value="Zn_ribbon_Thio2"/>
    <property type="match status" value="1"/>
</dbReference>
<dbReference type="InterPro" id="IPR049299">
    <property type="entry name" value="Thio2_N"/>
</dbReference>
<evidence type="ECO:0000256" key="7">
    <source>
        <dbReference type="NCBIfam" id="TIGR01068"/>
    </source>
</evidence>
<dbReference type="SUPFAM" id="SSF52833">
    <property type="entry name" value="Thioredoxin-like"/>
    <property type="match status" value="1"/>
</dbReference>
<dbReference type="Pfam" id="PF00085">
    <property type="entry name" value="Thioredoxin"/>
    <property type="match status" value="1"/>
</dbReference>
<dbReference type="Gene3D" id="3.40.30.10">
    <property type="entry name" value="Glutaredoxin"/>
    <property type="match status" value="1"/>
</dbReference>
<dbReference type="InterPro" id="IPR036249">
    <property type="entry name" value="Thioredoxin-like_sf"/>
</dbReference>
<dbReference type="NCBIfam" id="NF008229">
    <property type="entry name" value="PRK10996.1"/>
    <property type="match status" value="1"/>
</dbReference>
<dbReference type="NCBIfam" id="TIGR01068">
    <property type="entry name" value="thioredoxin"/>
    <property type="match status" value="1"/>
</dbReference>
<dbReference type="InterPro" id="IPR013766">
    <property type="entry name" value="Thioredoxin_domain"/>
</dbReference>
<evidence type="ECO:0000256" key="2">
    <source>
        <dbReference type="ARBA" id="ARBA00022448"/>
    </source>
</evidence>
<name>A0ABN6D2J9_9BURK</name>
<evidence type="ECO:0000256" key="5">
    <source>
        <dbReference type="ARBA" id="ARBA00023157"/>
    </source>
</evidence>
<dbReference type="Proteomes" id="UP000824366">
    <property type="component" value="Chromosome"/>
</dbReference>
<evidence type="ECO:0000259" key="8">
    <source>
        <dbReference type="PROSITE" id="PS51352"/>
    </source>
</evidence>
<keyword evidence="2" id="KW-0813">Transport</keyword>
<dbReference type="PANTHER" id="PTHR45663:SF11">
    <property type="entry name" value="GEO12009P1"/>
    <property type="match status" value="1"/>
</dbReference>
<dbReference type="PANTHER" id="PTHR45663">
    <property type="entry name" value="GEO12009P1"/>
    <property type="match status" value="1"/>
</dbReference>
<keyword evidence="6" id="KW-0676">Redox-active center</keyword>
<keyword evidence="5" id="KW-1015">Disulfide bond</keyword>
<dbReference type="CDD" id="cd02947">
    <property type="entry name" value="TRX_family"/>
    <property type="match status" value="1"/>
</dbReference>
<reference evidence="9 10" key="1">
    <citation type="journal article" date="2021" name="Microbiol. Spectr.">
        <title>A Single Bacterium Capable of Oxidation and Reduction of Iron at Circumneutral pH.</title>
        <authorList>
            <person name="Kato S."/>
            <person name="Ohkuma M."/>
        </authorList>
    </citation>
    <scope>NUCLEOTIDE SEQUENCE [LARGE SCALE GENOMIC DNA]</scope>
    <source>
        <strain evidence="9 10">MIZ03</strain>
    </source>
</reference>
<keyword evidence="3" id="KW-0479">Metal-binding</keyword>
<feature type="domain" description="Thioredoxin" evidence="8">
    <location>
        <begin position="33"/>
        <end position="145"/>
    </location>
</feature>
<dbReference type="EMBL" id="AP024238">
    <property type="protein sequence ID" value="BCO25693.1"/>
    <property type="molecule type" value="Genomic_DNA"/>
</dbReference>
<evidence type="ECO:0000313" key="10">
    <source>
        <dbReference type="Proteomes" id="UP000824366"/>
    </source>
</evidence>
<dbReference type="InterPro" id="IPR005746">
    <property type="entry name" value="Thioredoxin"/>
</dbReference>
<dbReference type="InterPro" id="IPR017937">
    <property type="entry name" value="Thioredoxin_CS"/>
</dbReference>
<dbReference type="PROSITE" id="PS51352">
    <property type="entry name" value="THIOREDOXIN_2"/>
    <property type="match status" value="1"/>
</dbReference>
<dbReference type="PROSITE" id="PS00194">
    <property type="entry name" value="THIOREDOXIN_1"/>
    <property type="match status" value="1"/>
</dbReference>
<evidence type="ECO:0000256" key="1">
    <source>
        <dbReference type="ARBA" id="ARBA00008987"/>
    </source>
</evidence>
<protein>
    <recommendedName>
        <fullName evidence="7">Thioredoxin</fullName>
    </recommendedName>
</protein>
<evidence type="ECO:0000256" key="3">
    <source>
        <dbReference type="ARBA" id="ARBA00022723"/>
    </source>
</evidence>
<sequence length="147" mass="16095">MTDALHIVCPHCHTTNRAVSAQLGQAPDCGSCHKPLFVAHSTALDEAAFDRHIGRNHIPVLVDFWAPWCGPCRQMAPGFEQAAAQLEPYVRVAKVDTEAHQNLGARFNIRSIPTLALFVGGREVARQAGAMGAADIVRWTQQHLPQR</sequence>
<evidence type="ECO:0000256" key="6">
    <source>
        <dbReference type="ARBA" id="ARBA00023284"/>
    </source>
</evidence>
<dbReference type="Gene3D" id="2.30.30.380">
    <property type="entry name" value="Zn-finger domain of Sec23/24"/>
    <property type="match status" value="1"/>
</dbReference>
<accession>A0ABN6D2J9</accession>
<evidence type="ECO:0000313" key="9">
    <source>
        <dbReference type="EMBL" id="BCO25693.1"/>
    </source>
</evidence>
<gene>
    <name evidence="9" type="ORF">MIZ03_0572</name>
</gene>
<comment type="similarity">
    <text evidence="1">Belongs to the thioredoxin family.</text>
</comment>
<proteinExistence type="inferred from homology"/>
<dbReference type="RefSeq" id="WP_223907807.1">
    <property type="nucleotide sequence ID" value="NZ_AP024238.1"/>
</dbReference>
<evidence type="ECO:0000256" key="4">
    <source>
        <dbReference type="ARBA" id="ARBA00022982"/>
    </source>
</evidence>
<keyword evidence="10" id="KW-1185">Reference proteome</keyword>
<dbReference type="PRINTS" id="PR00421">
    <property type="entry name" value="THIOREDOXIN"/>
</dbReference>